<feature type="domain" description="Methyltransferase type 11" evidence="1">
    <location>
        <begin position="104"/>
        <end position="195"/>
    </location>
</feature>
<dbReference type="Gene3D" id="3.40.50.150">
    <property type="entry name" value="Vaccinia Virus protein VP39"/>
    <property type="match status" value="1"/>
</dbReference>
<dbReference type="CDD" id="cd02440">
    <property type="entry name" value="AdoMet_MTases"/>
    <property type="match status" value="1"/>
</dbReference>
<reference evidence="3" key="1">
    <citation type="journal article" date="2019" name="Int. J. Syst. Evol. Microbiol.">
        <title>The Global Catalogue of Microorganisms (GCM) 10K type strain sequencing project: providing services to taxonomists for standard genome sequencing and annotation.</title>
        <authorList>
            <consortium name="The Broad Institute Genomics Platform"/>
            <consortium name="The Broad Institute Genome Sequencing Center for Infectious Disease"/>
            <person name="Wu L."/>
            <person name="Ma J."/>
        </authorList>
    </citation>
    <scope>NUCLEOTIDE SEQUENCE [LARGE SCALE GENOMIC DNA]</scope>
    <source>
        <strain evidence="3">PCU 266</strain>
    </source>
</reference>
<organism evidence="2 3">
    <name type="scientific">Streptomyces amakusaensis</name>
    <dbReference type="NCBI Taxonomy" id="67271"/>
    <lineage>
        <taxon>Bacteria</taxon>
        <taxon>Bacillati</taxon>
        <taxon>Actinomycetota</taxon>
        <taxon>Actinomycetes</taxon>
        <taxon>Kitasatosporales</taxon>
        <taxon>Streptomycetaceae</taxon>
        <taxon>Streptomyces</taxon>
    </lineage>
</organism>
<dbReference type="EC" id="2.1.1.-" evidence="2"/>
<gene>
    <name evidence="2" type="ORF">ACFPRH_14795</name>
</gene>
<dbReference type="Proteomes" id="UP001596160">
    <property type="component" value="Unassembled WGS sequence"/>
</dbReference>
<dbReference type="InterPro" id="IPR013216">
    <property type="entry name" value="Methyltransf_11"/>
</dbReference>
<evidence type="ECO:0000313" key="2">
    <source>
        <dbReference type="EMBL" id="MFC5153003.1"/>
    </source>
</evidence>
<accession>A0ABW0AH86</accession>
<sequence>MSNEFRVRELVLGIEGLALLRTAMDADEDFLSERVAEIRKFAAETADGPPEGLPDGGSAVSELDASAGYAAWSKVYDSLPSSYIEVEEPVVHKLLDAGPVGTALDAACGTGRQTAALTARGHRVIGVDQSPEMLARAAEKAPEAEFRQGRLESLPLEDESVDLALCTLAMTHLPDLSAGVAELARVVRPGGRVIISDMHPFVITLQGQCLFVEGDDKLAFVRNYVHLPSSYIEAFAAAGLTVRACFEPVFNGRLAPGGYEEFIAEAARAAWSGIPIVIVWEAVKA</sequence>
<dbReference type="Pfam" id="PF08241">
    <property type="entry name" value="Methyltransf_11"/>
    <property type="match status" value="1"/>
</dbReference>
<dbReference type="GO" id="GO:0008168">
    <property type="term" value="F:methyltransferase activity"/>
    <property type="evidence" value="ECO:0007669"/>
    <property type="project" value="UniProtKB-KW"/>
</dbReference>
<keyword evidence="2" id="KW-0489">Methyltransferase</keyword>
<protein>
    <submittedName>
        <fullName evidence="2">Class I SAM-dependent methyltransferase</fullName>
        <ecNumber evidence="2">2.1.1.-</ecNumber>
    </submittedName>
</protein>
<name>A0ABW0AH86_9ACTN</name>
<keyword evidence="2" id="KW-0808">Transferase</keyword>
<keyword evidence="3" id="KW-1185">Reference proteome</keyword>
<dbReference type="RefSeq" id="WP_344484657.1">
    <property type="nucleotide sequence ID" value="NZ_BAAASB010000025.1"/>
</dbReference>
<dbReference type="GO" id="GO:0032259">
    <property type="term" value="P:methylation"/>
    <property type="evidence" value="ECO:0007669"/>
    <property type="project" value="UniProtKB-KW"/>
</dbReference>
<dbReference type="SUPFAM" id="SSF53335">
    <property type="entry name" value="S-adenosyl-L-methionine-dependent methyltransferases"/>
    <property type="match status" value="1"/>
</dbReference>
<proteinExistence type="predicted"/>
<dbReference type="InterPro" id="IPR050508">
    <property type="entry name" value="Methyltransf_Superfamily"/>
</dbReference>
<dbReference type="InterPro" id="IPR029063">
    <property type="entry name" value="SAM-dependent_MTases_sf"/>
</dbReference>
<dbReference type="PANTHER" id="PTHR42912">
    <property type="entry name" value="METHYLTRANSFERASE"/>
    <property type="match status" value="1"/>
</dbReference>
<comment type="caution">
    <text evidence="2">The sequence shown here is derived from an EMBL/GenBank/DDBJ whole genome shotgun (WGS) entry which is preliminary data.</text>
</comment>
<evidence type="ECO:0000313" key="3">
    <source>
        <dbReference type="Proteomes" id="UP001596160"/>
    </source>
</evidence>
<dbReference type="EMBL" id="JBHSKP010000008">
    <property type="protein sequence ID" value="MFC5153003.1"/>
    <property type="molecule type" value="Genomic_DNA"/>
</dbReference>
<evidence type="ECO:0000259" key="1">
    <source>
        <dbReference type="Pfam" id="PF08241"/>
    </source>
</evidence>